<dbReference type="Pfam" id="PF01400">
    <property type="entry name" value="Astacin"/>
    <property type="match status" value="1"/>
</dbReference>
<dbReference type="PROSITE" id="PS00010">
    <property type="entry name" value="ASX_HYDROXYL"/>
    <property type="match status" value="1"/>
</dbReference>
<dbReference type="PROSITE" id="PS01186">
    <property type="entry name" value="EGF_2"/>
    <property type="match status" value="2"/>
</dbReference>
<dbReference type="PANTHER" id="PTHR24251">
    <property type="entry name" value="OVOCHYMASE-RELATED"/>
    <property type="match status" value="1"/>
</dbReference>
<keyword evidence="6 13" id="KW-0378">Hydrolase</keyword>
<keyword evidence="16" id="KW-1185">Reference proteome</keyword>
<dbReference type="Pfam" id="PF14670">
    <property type="entry name" value="FXa_inhibition"/>
    <property type="match status" value="2"/>
</dbReference>
<dbReference type="EC" id="3.4.24.-" evidence="14"/>
<dbReference type="Gene3D" id="3.40.390.10">
    <property type="entry name" value="Collagenase (Catalytic Domain)"/>
    <property type="match status" value="1"/>
</dbReference>
<evidence type="ECO:0000256" key="8">
    <source>
        <dbReference type="ARBA" id="ARBA00023049"/>
    </source>
</evidence>
<evidence type="ECO:0000256" key="6">
    <source>
        <dbReference type="ARBA" id="ARBA00022801"/>
    </source>
</evidence>
<dbReference type="InterPro" id="IPR024079">
    <property type="entry name" value="MetalloPept_cat_dom_sf"/>
</dbReference>
<dbReference type="PROSITE" id="PS01187">
    <property type="entry name" value="EGF_CA"/>
    <property type="match status" value="2"/>
</dbReference>
<keyword evidence="5" id="KW-0677">Repeat</keyword>
<keyword evidence="1 12" id="KW-0245">EGF-like domain</keyword>
<dbReference type="GO" id="GO:0005509">
    <property type="term" value="F:calcium ion binding"/>
    <property type="evidence" value="ECO:0007669"/>
    <property type="project" value="InterPro"/>
</dbReference>
<dbReference type="GO" id="GO:0006508">
    <property type="term" value="P:proteolysis"/>
    <property type="evidence" value="ECO:0007669"/>
    <property type="project" value="UniProtKB-KW"/>
</dbReference>
<organism evidence="15 16">
    <name type="scientific">Paramuricea clavata</name>
    <name type="common">Red gorgonian</name>
    <name type="synonym">Violescent sea-whip</name>
    <dbReference type="NCBI Taxonomy" id="317549"/>
    <lineage>
        <taxon>Eukaryota</taxon>
        <taxon>Metazoa</taxon>
        <taxon>Cnidaria</taxon>
        <taxon>Anthozoa</taxon>
        <taxon>Octocorallia</taxon>
        <taxon>Malacalcyonacea</taxon>
        <taxon>Plexauridae</taxon>
        <taxon>Paramuricea</taxon>
    </lineage>
</organism>
<evidence type="ECO:0000256" key="4">
    <source>
        <dbReference type="ARBA" id="ARBA00022729"/>
    </source>
</evidence>
<feature type="binding site" evidence="13">
    <location>
        <position position="159"/>
    </location>
    <ligand>
        <name>Zn(2+)</name>
        <dbReference type="ChEBI" id="CHEBI:29105"/>
        <note>catalytic</note>
    </ligand>
</feature>
<dbReference type="Proteomes" id="UP001152795">
    <property type="component" value="Unassembled WGS sequence"/>
</dbReference>
<keyword evidence="3 13" id="KW-0479">Metal-binding</keyword>
<feature type="active site" evidence="13">
    <location>
        <position position="150"/>
    </location>
</feature>
<evidence type="ECO:0000256" key="13">
    <source>
        <dbReference type="PROSITE-ProRule" id="PRU01211"/>
    </source>
</evidence>
<evidence type="ECO:0000256" key="7">
    <source>
        <dbReference type="ARBA" id="ARBA00022833"/>
    </source>
</evidence>
<dbReference type="AlphaFoldDB" id="A0A7D9DQ27"/>
<dbReference type="Pfam" id="PF00431">
    <property type="entry name" value="CUB"/>
    <property type="match status" value="5"/>
</dbReference>
<dbReference type="FunFam" id="2.60.120.290:FF:000013">
    <property type="entry name" value="Membrane frizzled-related protein"/>
    <property type="match status" value="1"/>
</dbReference>
<dbReference type="PROSITE" id="PS01180">
    <property type="entry name" value="CUB"/>
    <property type="match status" value="5"/>
</dbReference>
<dbReference type="SUPFAM" id="SSF55486">
    <property type="entry name" value="Metalloproteases ('zincins'), catalytic domain"/>
    <property type="match status" value="1"/>
</dbReference>
<dbReference type="Gene3D" id="2.60.120.290">
    <property type="entry name" value="Spermadhesin, CUB domain"/>
    <property type="match status" value="5"/>
</dbReference>
<dbReference type="InterPro" id="IPR000742">
    <property type="entry name" value="EGF"/>
</dbReference>
<evidence type="ECO:0000256" key="3">
    <source>
        <dbReference type="ARBA" id="ARBA00022723"/>
    </source>
</evidence>
<dbReference type="Gene3D" id="2.10.25.10">
    <property type="entry name" value="Laminin"/>
    <property type="match status" value="2"/>
</dbReference>
<keyword evidence="9" id="KW-0865">Zymogen</keyword>
<dbReference type="PROSITE" id="PS51864">
    <property type="entry name" value="ASTACIN"/>
    <property type="match status" value="1"/>
</dbReference>
<dbReference type="FunFam" id="2.60.120.290:FF:000003">
    <property type="entry name" value="Neuropilin"/>
    <property type="match status" value="1"/>
</dbReference>
<dbReference type="FunFam" id="2.60.120.290:FF:000005">
    <property type="entry name" value="Procollagen C-endopeptidase enhancer 1"/>
    <property type="match status" value="2"/>
</dbReference>
<dbReference type="SMART" id="SM00235">
    <property type="entry name" value="ZnMc"/>
    <property type="match status" value="1"/>
</dbReference>
<dbReference type="InterPro" id="IPR015446">
    <property type="entry name" value="BMP_1/tolloid-like"/>
</dbReference>
<feature type="chain" id="PRO_5040558227" description="Metalloendopeptidase" evidence="14">
    <location>
        <begin position="24"/>
        <end position="903"/>
    </location>
</feature>
<feature type="disulfide bond" evidence="13">
    <location>
        <begin position="121"/>
        <end position="122"/>
    </location>
</feature>
<evidence type="ECO:0000256" key="12">
    <source>
        <dbReference type="PROSITE-ProRule" id="PRU00076"/>
    </source>
</evidence>
<dbReference type="SMART" id="SM00181">
    <property type="entry name" value="EGF"/>
    <property type="match status" value="2"/>
</dbReference>
<reference evidence="15" key="1">
    <citation type="submission" date="2020-04" db="EMBL/GenBank/DDBJ databases">
        <authorList>
            <person name="Alioto T."/>
            <person name="Alioto T."/>
            <person name="Gomez Garrido J."/>
        </authorList>
    </citation>
    <scope>NUCLEOTIDE SEQUENCE</scope>
    <source>
        <strain evidence="15">A484AB</strain>
    </source>
</reference>
<dbReference type="PROSITE" id="PS50026">
    <property type="entry name" value="EGF_3"/>
    <property type="match status" value="1"/>
</dbReference>
<proteinExistence type="predicted"/>
<dbReference type="SUPFAM" id="SSF57196">
    <property type="entry name" value="EGF/Laminin"/>
    <property type="match status" value="2"/>
</dbReference>
<evidence type="ECO:0000256" key="9">
    <source>
        <dbReference type="ARBA" id="ARBA00023145"/>
    </source>
</evidence>
<dbReference type="FunFam" id="2.10.25.10:FF:000240">
    <property type="entry name" value="Vitamin K-dependent protein S"/>
    <property type="match status" value="2"/>
</dbReference>
<keyword evidence="7 13" id="KW-0862">Zinc</keyword>
<protein>
    <recommendedName>
        <fullName evidence="14">Metalloendopeptidase</fullName>
        <ecNumber evidence="14">3.4.24.-</ecNumber>
    </recommendedName>
</protein>
<sequence length="903" mass="101976">MNFVLFMNCALLALFSTTSLVSSGEDDYDPCKAAAFVNGDIAITKYELLRMKRTRRAATSLSRRRWKYGIIPYEIDAVFTGGQKLLMLEAMRHWENNSCLTFIEHTTERDYIYFQKGSCGCCSFVGRKGNGKQGISIGQDCDHFGIIVHELGHALGFWHEHTRPDRNKYVKIVQNNIEEGKENNFVILNNDEVNSLGEKYDFASIMHYAPNLFSKRSFSNVIVPKGNISKSLLAEIGQRKHLSTGDAKQIKKMYNCPKCGRTLQKQSGTISNPVSRILNKCEWRIFTNPGEVIVLNVKRFEVISGTSCETDYVEIRDGYRSKSKLIGKYCRGRKPPKEITSTGNRLLVKTRMKGRFLFSYKAVCGGVIKLEKGEIQSPNYPLSYRYNKLCNWNVIVKEGTKVGITFSSFDVEDETNCSYDALTIYDGLNQINQLARLCGKVVPKDVVTSSNKARVRFKSDNSVDGRGFKLNFFSEVDECETNNGGCEHICQNTIGSYKCYCNSGYELHSNGKDCEAACGGELKDRNGTITSPSYPDRYPVNKKCSWSIRAPPLHTIKLSFKEFELEESAPGQGCYDYLVVKNKKNTTRLCGNKNPGVMMSTTNEMYIEFVSDNSMSKKGFEAEYRTDKDECQEENGGCEQDCVNLIGGYICKCRTGFILHDDKRQCIEGGRHPVLTDPTGIITSPGYPLEIYKNQLDLRWNIIVAPGHRVVLRFEDFSLENGNRCEYDYVLVESGFKDSEKKICGQNPSEAQKVQISRLNKMVIRFWTDTSHGDRGFRAVYETVCGGRLHADKHEQSIVSHVEFNLKNSTVNATCTWHLAAKKGYVIKIKFQIFELVDDGCVSDFLTITDGSDENAPTIARLCGTRTGLELQSTGNNMWLQFQSDGSEAKKGFEISYKRVIKL</sequence>
<feature type="binding site" evidence="13">
    <location>
        <position position="149"/>
    </location>
    <ligand>
        <name>Zn(2+)</name>
        <dbReference type="ChEBI" id="CHEBI:29105"/>
        <note>catalytic</note>
    </ligand>
</feature>
<feature type="binding site" evidence="13">
    <location>
        <position position="153"/>
    </location>
    <ligand>
        <name>Zn(2+)</name>
        <dbReference type="ChEBI" id="CHEBI:29105"/>
        <note>catalytic</note>
    </ligand>
</feature>
<dbReference type="EMBL" id="CACRXK020001859">
    <property type="protein sequence ID" value="CAB3991485.1"/>
    <property type="molecule type" value="Genomic_DNA"/>
</dbReference>
<accession>A0A7D9DQ27</accession>
<feature type="disulfide bond" evidence="13">
    <location>
        <begin position="119"/>
        <end position="141"/>
    </location>
</feature>
<evidence type="ECO:0000256" key="1">
    <source>
        <dbReference type="ARBA" id="ARBA00022536"/>
    </source>
</evidence>
<name>A0A7D9DQ27_PARCT</name>
<dbReference type="InterPro" id="IPR000152">
    <property type="entry name" value="EGF-type_Asp/Asn_hydroxyl_site"/>
</dbReference>
<evidence type="ECO:0000256" key="10">
    <source>
        <dbReference type="ARBA" id="ARBA00023157"/>
    </source>
</evidence>
<dbReference type="OrthoDB" id="431034at2759"/>
<dbReference type="CDD" id="cd00041">
    <property type="entry name" value="CUB"/>
    <property type="match status" value="5"/>
</dbReference>
<dbReference type="InterPro" id="IPR035914">
    <property type="entry name" value="Sperma_CUB_dom_sf"/>
</dbReference>
<keyword evidence="4 14" id="KW-0732">Signal</keyword>
<dbReference type="GO" id="GO:0008270">
    <property type="term" value="F:zinc ion binding"/>
    <property type="evidence" value="ECO:0007669"/>
    <property type="project" value="UniProtKB-UniRule"/>
</dbReference>
<feature type="signal peptide" evidence="14">
    <location>
        <begin position="1"/>
        <end position="23"/>
    </location>
</feature>
<dbReference type="SUPFAM" id="SSF49854">
    <property type="entry name" value="Spermadhesin, CUB domain"/>
    <property type="match status" value="5"/>
</dbReference>
<dbReference type="PRINTS" id="PR00480">
    <property type="entry name" value="ASTACIN"/>
</dbReference>
<keyword evidence="8 13" id="KW-0482">Metalloprotease</keyword>
<dbReference type="InterPro" id="IPR001506">
    <property type="entry name" value="Peptidase_M12A"/>
</dbReference>
<dbReference type="InterPro" id="IPR000859">
    <property type="entry name" value="CUB_dom"/>
</dbReference>
<keyword evidence="2 13" id="KW-0645">Protease</keyword>
<dbReference type="InterPro" id="IPR018097">
    <property type="entry name" value="EGF_Ca-bd_CS"/>
</dbReference>
<evidence type="ECO:0000256" key="5">
    <source>
        <dbReference type="ARBA" id="ARBA00022737"/>
    </source>
</evidence>
<comment type="caution">
    <text evidence="15">The sequence shown here is derived from an EMBL/GenBank/DDBJ whole genome shotgun (WGS) entry which is preliminary data.</text>
</comment>
<evidence type="ECO:0000256" key="14">
    <source>
        <dbReference type="RuleBase" id="RU361183"/>
    </source>
</evidence>
<dbReference type="InterPro" id="IPR001881">
    <property type="entry name" value="EGF-like_Ca-bd_dom"/>
</dbReference>
<dbReference type="CDD" id="cd00054">
    <property type="entry name" value="EGF_CA"/>
    <property type="match status" value="2"/>
</dbReference>
<comment type="caution">
    <text evidence="12">Lacks conserved residue(s) required for the propagation of feature annotation.</text>
</comment>
<dbReference type="PANTHER" id="PTHR24251:SF30">
    <property type="entry name" value="MEMBRANE FRIZZLED-RELATED PROTEIN"/>
    <property type="match status" value="1"/>
</dbReference>
<dbReference type="SMART" id="SM00042">
    <property type="entry name" value="CUB"/>
    <property type="match status" value="5"/>
</dbReference>
<evidence type="ECO:0000256" key="11">
    <source>
        <dbReference type="ARBA" id="ARBA00023180"/>
    </source>
</evidence>
<keyword evidence="10 13" id="KW-1015">Disulfide bond</keyword>
<dbReference type="PIRSF" id="PIRSF001199">
    <property type="entry name" value="BMP_1/tolloid-like"/>
    <property type="match status" value="1"/>
</dbReference>
<keyword evidence="11" id="KW-0325">Glycoprotein</keyword>
<dbReference type="InterPro" id="IPR006026">
    <property type="entry name" value="Peptidase_Metallo"/>
</dbReference>
<comment type="cofactor">
    <cofactor evidence="13 14">
        <name>Zn(2+)</name>
        <dbReference type="ChEBI" id="CHEBI:29105"/>
    </cofactor>
    <text evidence="13 14">Binds 1 zinc ion per subunit.</text>
</comment>
<evidence type="ECO:0000313" key="16">
    <source>
        <dbReference type="Proteomes" id="UP001152795"/>
    </source>
</evidence>
<evidence type="ECO:0000313" key="15">
    <source>
        <dbReference type="EMBL" id="CAB3991485.1"/>
    </source>
</evidence>
<dbReference type="SMART" id="SM00179">
    <property type="entry name" value="EGF_CA"/>
    <property type="match status" value="2"/>
</dbReference>
<gene>
    <name evidence="15" type="ORF">PACLA_8A004715</name>
</gene>
<dbReference type="GO" id="GO:0004222">
    <property type="term" value="F:metalloendopeptidase activity"/>
    <property type="evidence" value="ECO:0007669"/>
    <property type="project" value="UniProtKB-UniRule"/>
</dbReference>
<evidence type="ECO:0000256" key="2">
    <source>
        <dbReference type="ARBA" id="ARBA00022670"/>
    </source>
</evidence>